<proteinExistence type="predicted"/>
<dbReference type="AlphaFoldDB" id="A0AA88M546"/>
<gene>
    <name evidence="2" type="ORF">Q5P01_018387</name>
</gene>
<feature type="region of interest" description="Disordered" evidence="1">
    <location>
        <begin position="21"/>
        <end position="112"/>
    </location>
</feature>
<name>A0AA88M546_CHASR</name>
<sequence length="123" mass="13679">MRHPPLKTVTRGPRLFMQIRSDVGGSQTTSPLPTHIPLKAHLKPERQLQERRAAAEQSRAEQSKAEQNGATVRPSVRTLSGHTKTRSHRLTRPGEARLQGLTLQPGPNDAVSTTFMKLSRPFD</sequence>
<comment type="caution">
    <text evidence="2">The sequence shown here is derived from an EMBL/GenBank/DDBJ whole genome shotgun (WGS) entry which is preliminary data.</text>
</comment>
<organism evidence="2 3">
    <name type="scientific">Channa striata</name>
    <name type="common">Snakehead murrel</name>
    <name type="synonym">Ophicephalus striatus</name>
    <dbReference type="NCBI Taxonomy" id="64152"/>
    <lineage>
        <taxon>Eukaryota</taxon>
        <taxon>Metazoa</taxon>
        <taxon>Chordata</taxon>
        <taxon>Craniata</taxon>
        <taxon>Vertebrata</taxon>
        <taxon>Euteleostomi</taxon>
        <taxon>Actinopterygii</taxon>
        <taxon>Neopterygii</taxon>
        <taxon>Teleostei</taxon>
        <taxon>Neoteleostei</taxon>
        <taxon>Acanthomorphata</taxon>
        <taxon>Anabantaria</taxon>
        <taxon>Anabantiformes</taxon>
        <taxon>Channoidei</taxon>
        <taxon>Channidae</taxon>
        <taxon>Channa</taxon>
    </lineage>
</organism>
<dbReference type="Proteomes" id="UP001187415">
    <property type="component" value="Unassembled WGS sequence"/>
</dbReference>
<feature type="compositionally biased region" description="Basic and acidic residues" evidence="1">
    <location>
        <begin position="42"/>
        <end position="64"/>
    </location>
</feature>
<protein>
    <submittedName>
        <fullName evidence="2">Uncharacterized protein</fullName>
    </submittedName>
</protein>
<accession>A0AA88M546</accession>
<evidence type="ECO:0000313" key="2">
    <source>
        <dbReference type="EMBL" id="KAK2830456.1"/>
    </source>
</evidence>
<dbReference type="EMBL" id="JAUPFM010000014">
    <property type="protein sequence ID" value="KAK2830456.1"/>
    <property type="molecule type" value="Genomic_DNA"/>
</dbReference>
<evidence type="ECO:0000256" key="1">
    <source>
        <dbReference type="SAM" id="MobiDB-lite"/>
    </source>
</evidence>
<reference evidence="2" key="1">
    <citation type="submission" date="2023-07" db="EMBL/GenBank/DDBJ databases">
        <title>Chromosome-level Genome Assembly of Striped Snakehead (Channa striata).</title>
        <authorList>
            <person name="Liu H."/>
        </authorList>
    </citation>
    <scope>NUCLEOTIDE SEQUENCE</scope>
    <source>
        <strain evidence="2">Gz</strain>
        <tissue evidence="2">Muscle</tissue>
    </source>
</reference>
<evidence type="ECO:0000313" key="3">
    <source>
        <dbReference type="Proteomes" id="UP001187415"/>
    </source>
</evidence>
<keyword evidence="3" id="KW-1185">Reference proteome</keyword>